<feature type="compositionally biased region" description="Low complexity" evidence="5">
    <location>
        <begin position="103"/>
        <end position="123"/>
    </location>
</feature>
<dbReference type="EMBL" id="JAUEPO010000005">
    <property type="protein sequence ID" value="KAK3320723.1"/>
    <property type="molecule type" value="Genomic_DNA"/>
</dbReference>
<reference evidence="6" key="2">
    <citation type="submission" date="2023-06" db="EMBL/GenBank/DDBJ databases">
        <authorList>
            <consortium name="Lawrence Berkeley National Laboratory"/>
            <person name="Haridas S."/>
            <person name="Hensen N."/>
            <person name="Bonometti L."/>
            <person name="Westerberg I."/>
            <person name="Brannstrom I.O."/>
            <person name="Guillou S."/>
            <person name="Cros-Aarteil S."/>
            <person name="Calhoun S."/>
            <person name="Kuo A."/>
            <person name="Mondo S."/>
            <person name="Pangilinan J."/>
            <person name="Riley R."/>
            <person name="Labutti K."/>
            <person name="Andreopoulos B."/>
            <person name="Lipzen A."/>
            <person name="Chen C."/>
            <person name="Yanf M."/>
            <person name="Daum C."/>
            <person name="Ng V."/>
            <person name="Clum A."/>
            <person name="Steindorff A."/>
            <person name="Ohm R."/>
            <person name="Martin F."/>
            <person name="Silar P."/>
            <person name="Natvig D."/>
            <person name="Lalanne C."/>
            <person name="Gautier V."/>
            <person name="Ament-Velasquez S.L."/>
            <person name="Kruys A."/>
            <person name="Hutchinson M.I."/>
            <person name="Powell A.J."/>
            <person name="Barry K."/>
            <person name="Miller A.N."/>
            <person name="Grigoriev I.V."/>
            <person name="Debuchy R."/>
            <person name="Gladieux P."/>
            <person name="Thoren M.H."/>
            <person name="Johannesson H."/>
        </authorList>
    </citation>
    <scope>NUCLEOTIDE SEQUENCE</scope>
    <source>
        <strain evidence="6">SMH4131-1</strain>
    </source>
</reference>
<feature type="region of interest" description="Disordered" evidence="5">
    <location>
        <begin position="1104"/>
        <end position="1135"/>
    </location>
</feature>
<feature type="region of interest" description="Disordered" evidence="5">
    <location>
        <begin position="1"/>
        <end position="138"/>
    </location>
</feature>
<reference evidence="6" key="1">
    <citation type="journal article" date="2023" name="Mol. Phylogenet. Evol.">
        <title>Genome-scale phylogeny and comparative genomics of the fungal order Sordariales.</title>
        <authorList>
            <person name="Hensen N."/>
            <person name="Bonometti L."/>
            <person name="Westerberg I."/>
            <person name="Brannstrom I.O."/>
            <person name="Guillou S."/>
            <person name="Cros-Aarteil S."/>
            <person name="Calhoun S."/>
            <person name="Haridas S."/>
            <person name="Kuo A."/>
            <person name="Mondo S."/>
            <person name="Pangilinan J."/>
            <person name="Riley R."/>
            <person name="LaButti K."/>
            <person name="Andreopoulos B."/>
            <person name="Lipzen A."/>
            <person name="Chen C."/>
            <person name="Yan M."/>
            <person name="Daum C."/>
            <person name="Ng V."/>
            <person name="Clum A."/>
            <person name="Steindorff A."/>
            <person name="Ohm R.A."/>
            <person name="Martin F."/>
            <person name="Silar P."/>
            <person name="Natvig D.O."/>
            <person name="Lalanne C."/>
            <person name="Gautier V."/>
            <person name="Ament-Velasquez S.L."/>
            <person name="Kruys A."/>
            <person name="Hutchinson M.I."/>
            <person name="Powell A.J."/>
            <person name="Barry K."/>
            <person name="Miller A.N."/>
            <person name="Grigoriev I.V."/>
            <person name="Debuchy R."/>
            <person name="Gladieux P."/>
            <person name="Hiltunen Thoren M."/>
            <person name="Johannesson H."/>
        </authorList>
    </citation>
    <scope>NUCLEOTIDE SEQUENCE</scope>
    <source>
        <strain evidence="6">SMH4131-1</strain>
    </source>
</reference>
<feature type="compositionally biased region" description="Basic and acidic residues" evidence="5">
    <location>
        <begin position="492"/>
        <end position="501"/>
    </location>
</feature>
<feature type="compositionally biased region" description="Pro residues" evidence="5">
    <location>
        <begin position="86"/>
        <end position="102"/>
    </location>
</feature>
<feature type="compositionally biased region" description="Polar residues" evidence="5">
    <location>
        <begin position="533"/>
        <end position="542"/>
    </location>
</feature>
<dbReference type="GO" id="GO:0005737">
    <property type="term" value="C:cytoplasm"/>
    <property type="evidence" value="ECO:0007669"/>
    <property type="project" value="TreeGrafter"/>
</dbReference>
<feature type="compositionally biased region" description="Polar residues" evidence="5">
    <location>
        <begin position="332"/>
        <end position="348"/>
    </location>
</feature>
<sequence length="1398" mass="152453">MSTSSPSIYRNAAPAAAPAAAAPVSPGCLAHRNPDQDVLSPRAPPSLVGPQDVSLPATPHGQQGVPIPSPLPLPLPLSLPLTPQSSSPPSPPSPPQLLPLPAPQASTSTSKSAPTPTSTAPSAADHHADRTDRTDHAVHAVHADYLKYPRGPALLQRPHGPSLLTQALATARGSVPNNPNTSLAPTEQPTNTTTPSSTPQTSSHTQPTFEPQSGLNAHTDGQDTQHDSSYQSDGDTLTPRGSPRGSPRTPTMSLSTVVPPAAAFPRVPTESTASAAYNMLDIRDISSLLGSHRDYYPKTKGKSSSPERADREPRTYERLSRASTFPHGPAASSGSVATHHTDSLSARQHVSAADAPPSGGFLGPSPRKLEHRVTMVPEKAWSIGTGELADGENGQVEHSINEALAGVEPNVRSRKMSHSLGVFRQGLPDEKGKKKDSRLRDKLSPTAESPGEVEGLDGTGELKASQTLPTPDVRPVPVDRGSQPRPYAVRTQEPHPARETPQDYFQCKRAAGQGVEPVTKQPLPAPELADSVHQASHFNQLLPQDLGRESRRDSDGNSKAGECAEDGDESGEEKISSAVFLPHHQGLDESQDLIPGPGVPQRSIPTSRPLSQSDDFHPWLVKASEPEVDSTEESLDSGRKPREPTDSAIVAPEVDHRQADDLATADESETGPRPPKSSHPVSQCHEDIIHDHQWAPKQPLEAIELIPYKHQVGGHTTLWRFSRRAVCKQLNNRENEFYEKVERYHRDLLAFLPRYIGVLNVTFQKKPRRKSTLRKDDVRASERTLVDQRGSDAAGVGVKRTPTSQEATRRNLQDSNGSSNHERVISQSIQPPTNSIPTVTFVDNQHILPRNLLQPSPTGSSQIGRFRSASASLQETSANGASSPVIPGRDHLSRPGLQDRHANSWGATTVNKKLRNEVFNDAFLKQPIAIHRHQRGHRRPLARTSLQQVLRPSGSDPTLIRSHDKTYAAFGGVGGPTSPLIHSPLVQSHSDLGQLHMPPEDNEPVPKDVTGTSAPEPELLGDSSPAAQKKKRRYSGTGLRRKPKDVQDVRGDLQYFEEADDAGYKGDKEEDMTKAALRNAAAQHSVLTQNNGIHSDSETLVSSAIPSTMSSGPPSPGPEVERVERPVNPKEAQTQRDPRVEYFLLLEDLTAGMKRPCIMDLKMGTRQYGVEANSKKQKSQQGKCAKTTSRELGVRVCGLQVWDVHTQSYVFKDKYYGRDLKKGREFQDALTRFLYDGVDQASILRHIPTVLQKLSELEVIIKRLHGYRFYAASLLMFYDGEPAEDYDTGVEDSTTDFATDTEEPSRPARKSPREIDFKMADFANCVTAGDLDNDKPCPPRHPNEPDRGFLRGLRSLRKYFLRIQRDVRAELGLASHFRNGSADVAELKDSDDDESVSE</sequence>
<feature type="region of interest" description="Disordered" evidence="5">
    <location>
        <begin position="292"/>
        <end position="367"/>
    </location>
</feature>
<feature type="region of interest" description="Disordered" evidence="5">
    <location>
        <begin position="990"/>
        <end position="1045"/>
    </location>
</feature>
<feature type="compositionally biased region" description="Polar residues" evidence="5">
    <location>
        <begin position="813"/>
        <end position="838"/>
    </location>
</feature>
<evidence type="ECO:0000256" key="1">
    <source>
        <dbReference type="ARBA" id="ARBA00007374"/>
    </source>
</evidence>
<feature type="compositionally biased region" description="Polar residues" evidence="5">
    <location>
        <begin position="603"/>
        <end position="613"/>
    </location>
</feature>
<dbReference type="GO" id="GO:0032958">
    <property type="term" value="P:inositol phosphate biosynthetic process"/>
    <property type="evidence" value="ECO:0007669"/>
    <property type="project" value="InterPro"/>
</dbReference>
<feature type="compositionally biased region" description="Basic and acidic residues" evidence="5">
    <location>
        <begin position="124"/>
        <end position="138"/>
    </location>
</feature>
<feature type="compositionally biased region" description="Basic and acidic residues" evidence="5">
    <location>
        <begin position="427"/>
        <end position="443"/>
    </location>
</feature>
<dbReference type="Pfam" id="PF03770">
    <property type="entry name" value="IPK"/>
    <property type="match status" value="1"/>
</dbReference>
<feature type="compositionally biased region" description="Low complexity" evidence="5">
    <location>
        <begin position="185"/>
        <end position="208"/>
    </location>
</feature>
<feature type="region of interest" description="Disordered" evidence="5">
    <location>
        <begin position="417"/>
        <end position="683"/>
    </location>
</feature>
<evidence type="ECO:0000256" key="2">
    <source>
        <dbReference type="ARBA" id="ARBA00022679"/>
    </source>
</evidence>
<dbReference type="Gene3D" id="3.30.470.160">
    <property type="entry name" value="Inositol polyphosphate kinase"/>
    <property type="match status" value="1"/>
</dbReference>
<dbReference type="GO" id="GO:0000824">
    <property type="term" value="F:inositol-1,4,5,6-tetrakisphosphate 3-kinase activity"/>
    <property type="evidence" value="ECO:0007669"/>
    <property type="project" value="TreeGrafter"/>
</dbReference>
<dbReference type="InterPro" id="IPR005522">
    <property type="entry name" value="IPK"/>
</dbReference>
<feature type="compositionally biased region" description="Basic and acidic residues" evidence="5">
    <location>
        <begin position="305"/>
        <end position="320"/>
    </location>
</feature>
<feature type="compositionally biased region" description="Acidic residues" evidence="5">
    <location>
        <begin position="1290"/>
        <end position="1302"/>
    </location>
</feature>
<feature type="region of interest" description="Disordered" evidence="5">
    <location>
        <begin position="850"/>
        <end position="888"/>
    </location>
</feature>
<dbReference type="GO" id="GO:0005634">
    <property type="term" value="C:nucleus"/>
    <property type="evidence" value="ECO:0007669"/>
    <property type="project" value="TreeGrafter"/>
</dbReference>
<keyword evidence="2 4" id="KW-0808">Transferase</keyword>
<feature type="compositionally biased region" description="Pro residues" evidence="5">
    <location>
        <begin position="67"/>
        <end position="77"/>
    </location>
</feature>
<feature type="compositionally biased region" description="Basic and acidic residues" evidence="5">
    <location>
        <begin position="773"/>
        <end position="790"/>
    </location>
</feature>
<evidence type="ECO:0000313" key="7">
    <source>
        <dbReference type="Proteomes" id="UP001286456"/>
    </source>
</evidence>
<dbReference type="GO" id="GO:0046854">
    <property type="term" value="P:phosphatidylinositol phosphate biosynthetic process"/>
    <property type="evidence" value="ECO:0007669"/>
    <property type="project" value="TreeGrafter"/>
</dbReference>
<dbReference type="PANTHER" id="PTHR12400">
    <property type="entry name" value="INOSITOL POLYPHOSPHATE KINASE"/>
    <property type="match status" value="1"/>
</dbReference>
<protein>
    <recommendedName>
        <fullName evidence="4">Kinase</fullName>
        <ecNumber evidence="4">2.7.-.-</ecNumber>
    </recommendedName>
</protein>
<comment type="caution">
    <text evidence="6">The sequence shown here is derived from an EMBL/GenBank/DDBJ whole genome shotgun (WGS) entry which is preliminary data.</text>
</comment>
<name>A0AAE0I8Z9_9PEZI</name>
<dbReference type="GO" id="GO:0008440">
    <property type="term" value="F:inositol-1,4,5-trisphosphate 3-kinase activity"/>
    <property type="evidence" value="ECO:0007669"/>
    <property type="project" value="TreeGrafter"/>
</dbReference>
<feature type="compositionally biased region" description="Polar residues" evidence="5">
    <location>
        <begin position="853"/>
        <end position="882"/>
    </location>
</feature>
<organism evidence="6 7">
    <name type="scientific">Cercophora scortea</name>
    <dbReference type="NCBI Taxonomy" id="314031"/>
    <lineage>
        <taxon>Eukaryota</taxon>
        <taxon>Fungi</taxon>
        <taxon>Dikarya</taxon>
        <taxon>Ascomycota</taxon>
        <taxon>Pezizomycotina</taxon>
        <taxon>Sordariomycetes</taxon>
        <taxon>Sordariomycetidae</taxon>
        <taxon>Sordariales</taxon>
        <taxon>Lasiosphaeriaceae</taxon>
        <taxon>Cercophora</taxon>
    </lineage>
</organism>
<feature type="compositionally biased region" description="Low complexity" evidence="5">
    <location>
        <begin position="471"/>
        <end position="480"/>
    </location>
</feature>
<feature type="compositionally biased region" description="Polar residues" evidence="5">
    <location>
        <begin position="175"/>
        <end position="184"/>
    </location>
</feature>
<dbReference type="SUPFAM" id="SSF56104">
    <property type="entry name" value="SAICAR synthase-like"/>
    <property type="match status" value="1"/>
</dbReference>
<feature type="compositionally biased region" description="Basic and acidic residues" evidence="5">
    <location>
        <begin position="1119"/>
        <end position="1135"/>
    </location>
</feature>
<dbReference type="EC" id="2.7.-.-" evidence="4"/>
<keyword evidence="3 4" id="KW-0418">Kinase</keyword>
<keyword evidence="7" id="KW-1185">Reference proteome</keyword>
<feature type="compositionally biased region" description="Low complexity" evidence="5">
    <location>
        <begin position="238"/>
        <end position="257"/>
    </location>
</feature>
<comment type="similarity">
    <text evidence="1 4">Belongs to the inositol phosphokinase (IPK) family.</text>
</comment>
<evidence type="ECO:0000256" key="4">
    <source>
        <dbReference type="RuleBase" id="RU363090"/>
    </source>
</evidence>
<gene>
    <name evidence="6" type="ORF">B0T19DRAFT_246311</name>
</gene>
<feature type="compositionally biased region" description="Basic residues" evidence="5">
    <location>
        <begin position="1028"/>
        <end position="1043"/>
    </location>
</feature>
<feature type="region of interest" description="Disordered" evidence="5">
    <location>
        <begin position="767"/>
        <end position="838"/>
    </location>
</feature>
<feature type="region of interest" description="Disordered" evidence="5">
    <location>
        <begin position="1290"/>
        <end position="1311"/>
    </location>
</feature>
<feature type="compositionally biased region" description="Basic and acidic residues" evidence="5">
    <location>
        <begin position="546"/>
        <end position="556"/>
    </location>
</feature>
<dbReference type="InterPro" id="IPR038286">
    <property type="entry name" value="IPK_sf"/>
</dbReference>
<evidence type="ECO:0000256" key="5">
    <source>
        <dbReference type="SAM" id="MobiDB-lite"/>
    </source>
</evidence>
<evidence type="ECO:0000256" key="3">
    <source>
        <dbReference type="ARBA" id="ARBA00022777"/>
    </source>
</evidence>
<dbReference type="Proteomes" id="UP001286456">
    <property type="component" value="Unassembled WGS sequence"/>
</dbReference>
<evidence type="ECO:0000313" key="6">
    <source>
        <dbReference type="EMBL" id="KAK3320723.1"/>
    </source>
</evidence>
<feature type="compositionally biased region" description="Basic and acidic residues" evidence="5">
    <location>
        <begin position="636"/>
        <end position="645"/>
    </location>
</feature>
<feature type="compositionally biased region" description="Low complexity" evidence="5">
    <location>
        <begin position="12"/>
        <end position="23"/>
    </location>
</feature>
<feature type="compositionally biased region" description="Acidic residues" evidence="5">
    <location>
        <begin position="626"/>
        <end position="635"/>
    </location>
</feature>
<proteinExistence type="inferred from homology"/>
<feature type="region of interest" description="Disordered" evidence="5">
    <location>
        <begin position="172"/>
        <end position="257"/>
    </location>
</feature>
<accession>A0AAE0I8Z9</accession>
<dbReference type="PANTHER" id="PTHR12400:SF21">
    <property type="entry name" value="KINASE"/>
    <property type="match status" value="1"/>
</dbReference>